<keyword evidence="1" id="KW-0472">Membrane</keyword>
<dbReference type="AlphaFoldDB" id="A0A6P8ZL74"/>
<dbReference type="RefSeq" id="XP_034238359.1">
    <property type="nucleotide sequence ID" value="XM_034382468.1"/>
</dbReference>
<keyword evidence="1" id="KW-1133">Transmembrane helix</keyword>
<evidence type="ECO:0000256" key="1">
    <source>
        <dbReference type="SAM" id="Phobius"/>
    </source>
</evidence>
<evidence type="ECO:0000313" key="3">
    <source>
        <dbReference type="RefSeq" id="XP_034238359.1"/>
    </source>
</evidence>
<accession>A0A6P8ZL74</accession>
<dbReference type="KEGG" id="tpal:117643538"/>
<dbReference type="InParanoid" id="A0A6P8ZL74"/>
<protein>
    <submittedName>
        <fullName evidence="3">Uncharacterized protein LOC117643538 isoform X1</fullName>
    </submittedName>
</protein>
<feature type="transmembrane region" description="Helical" evidence="1">
    <location>
        <begin position="27"/>
        <end position="43"/>
    </location>
</feature>
<keyword evidence="2" id="KW-1185">Reference proteome</keyword>
<evidence type="ECO:0000313" key="2">
    <source>
        <dbReference type="Proteomes" id="UP000515158"/>
    </source>
</evidence>
<keyword evidence="1" id="KW-0812">Transmembrane</keyword>
<gene>
    <name evidence="3" type="primary">LOC117643538</name>
</gene>
<name>A0A6P8ZL74_THRPL</name>
<organism evidence="3">
    <name type="scientific">Thrips palmi</name>
    <name type="common">Melon thrips</name>
    <dbReference type="NCBI Taxonomy" id="161013"/>
    <lineage>
        <taxon>Eukaryota</taxon>
        <taxon>Metazoa</taxon>
        <taxon>Ecdysozoa</taxon>
        <taxon>Arthropoda</taxon>
        <taxon>Hexapoda</taxon>
        <taxon>Insecta</taxon>
        <taxon>Pterygota</taxon>
        <taxon>Neoptera</taxon>
        <taxon>Paraneoptera</taxon>
        <taxon>Thysanoptera</taxon>
        <taxon>Terebrantia</taxon>
        <taxon>Thripoidea</taxon>
        <taxon>Thripidae</taxon>
        <taxon>Thrips</taxon>
    </lineage>
</organism>
<reference evidence="3" key="1">
    <citation type="submission" date="2025-08" db="UniProtKB">
        <authorList>
            <consortium name="RefSeq"/>
        </authorList>
    </citation>
    <scope>IDENTIFICATION</scope>
    <source>
        <tissue evidence="3">Total insect</tissue>
    </source>
</reference>
<dbReference type="GeneID" id="117643538"/>
<dbReference type="Proteomes" id="UP000515158">
    <property type="component" value="Unplaced"/>
</dbReference>
<proteinExistence type="predicted"/>
<sequence length="222" mass="25179">MWSDTGHNIKKCDSKSSYPSNATLESVLLPFIVLWTIVLLMAFDQVRTKTINSFAGPYIAIGHKFDTCPSDRTIEVLIRVSHFNPSRPYDLQTISGNLSLKEDMKDNYWSRVDLAVRSNNQWKENAFVLNFPRLGCSAIREHAPDFFRILAKHTGAPTDKATPCVIPSGVYVLKNESVSWTFPNFPVIPYGRYRFRVMSRSTSTSRTPVLCLEVECEAIPKP</sequence>